<dbReference type="Proteomes" id="UP001175261">
    <property type="component" value="Unassembled WGS sequence"/>
</dbReference>
<name>A0AA39GQ83_SARSR</name>
<gene>
    <name evidence="1" type="ORF">NLU13_1055</name>
</gene>
<evidence type="ECO:0000313" key="2">
    <source>
        <dbReference type="Proteomes" id="UP001175261"/>
    </source>
</evidence>
<dbReference type="SUPFAM" id="SSF49777">
    <property type="entry name" value="PEBP-like"/>
    <property type="match status" value="1"/>
</dbReference>
<dbReference type="PANTHER" id="PTHR11362:SF85">
    <property type="entry name" value="INHIBITOR (TFS1), PUTATIVE (AFU_ORTHOLOGUE AFUA_4G08120)-RELATED"/>
    <property type="match status" value="1"/>
</dbReference>
<dbReference type="Pfam" id="PF01161">
    <property type="entry name" value="PBP"/>
    <property type="match status" value="1"/>
</dbReference>
<reference evidence="1" key="1">
    <citation type="submission" date="2022-10" db="EMBL/GenBank/DDBJ databases">
        <title>Determination and structural analysis of whole genome sequence of Sarocladium strictum F4-1.</title>
        <authorList>
            <person name="Hu L."/>
            <person name="Jiang Y."/>
        </authorList>
    </citation>
    <scope>NUCLEOTIDE SEQUENCE</scope>
    <source>
        <strain evidence="1">F4-1</strain>
    </source>
</reference>
<sequence>MSPNLSDCTLKLQTSLKSSGLVPGPAEALVPQDFTPTTALNVSFDGRAVDCGNLFRAGECKRSPTISFAREAKASPAASYLLMLVDPDAPTPEEPKFAYWRHWVVPGLQPTGGDGAELVAETKRPLTEYLGPGPKDESTPHRYLFLLFEEPAGLDLPKEAVGGEEFVQRRSFDPVAFVKAHQLKLVAVNWMRGAGDGWTKEE</sequence>
<accession>A0AA39GQ83</accession>
<proteinExistence type="predicted"/>
<dbReference type="InterPro" id="IPR008914">
    <property type="entry name" value="PEBP"/>
</dbReference>
<dbReference type="Gene3D" id="3.90.280.10">
    <property type="entry name" value="PEBP-like"/>
    <property type="match status" value="1"/>
</dbReference>
<dbReference type="GO" id="GO:0005543">
    <property type="term" value="F:phospholipid binding"/>
    <property type="evidence" value="ECO:0007669"/>
    <property type="project" value="TreeGrafter"/>
</dbReference>
<dbReference type="EMBL" id="JAPDFR010000001">
    <property type="protein sequence ID" value="KAK0391555.1"/>
    <property type="molecule type" value="Genomic_DNA"/>
</dbReference>
<dbReference type="GO" id="GO:0030414">
    <property type="term" value="F:peptidase inhibitor activity"/>
    <property type="evidence" value="ECO:0007669"/>
    <property type="project" value="TreeGrafter"/>
</dbReference>
<dbReference type="GO" id="GO:0030162">
    <property type="term" value="P:regulation of proteolysis"/>
    <property type="evidence" value="ECO:0007669"/>
    <property type="project" value="TreeGrafter"/>
</dbReference>
<dbReference type="CDD" id="cd00866">
    <property type="entry name" value="PEBP_euk"/>
    <property type="match status" value="1"/>
</dbReference>
<evidence type="ECO:0000313" key="1">
    <source>
        <dbReference type="EMBL" id="KAK0391555.1"/>
    </source>
</evidence>
<dbReference type="PANTHER" id="PTHR11362">
    <property type="entry name" value="PHOSPHATIDYLETHANOLAMINE-BINDING PROTEIN"/>
    <property type="match status" value="1"/>
</dbReference>
<comment type="caution">
    <text evidence="1">The sequence shown here is derived from an EMBL/GenBank/DDBJ whole genome shotgun (WGS) entry which is preliminary data.</text>
</comment>
<dbReference type="InterPro" id="IPR035810">
    <property type="entry name" value="PEBP_euk"/>
</dbReference>
<protein>
    <recommendedName>
        <fullName evidence="3">Phosphatidylethanolamine-binding protein</fullName>
    </recommendedName>
</protein>
<dbReference type="InterPro" id="IPR036610">
    <property type="entry name" value="PEBP-like_sf"/>
</dbReference>
<dbReference type="AlphaFoldDB" id="A0AA39GQ83"/>
<evidence type="ECO:0008006" key="3">
    <source>
        <dbReference type="Google" id="ProtNLM"/>
    </source>
</evidence>
<organism evidence="1 2">
    <name type="scientific">Sarocladium strictum</name>
    <name type="common">Black bundle disease fungus</name>
    <name type="synonym">Acremonium strictum</name>
    <dbReference type="NCBI Taxonomy" id="5046"/>
    <lineage>
        <taxon>Eukaryota</taxon>
        <taxon>Fungi</taxon>
        <taxon>Dikarya</taxon>
        <taxon>Ascomycota</taxon>
        <taxon>Pezizomycotina</taxon>
        <taxon>Sordariomycetes</taxon>
        <taxon>Hypocreomycetidae</taxon>
        <taxon>Hypocreales</taxon>
        <taxon>Sarocladiaceae</taxon>
        <taxon>Sarocladium</taxon>
    </lineage>
</organism>
<keyword evidence="2" id="KW-1185">Reference proteome</keyword>
<dbReference type="GO" id="GO:0046578">
    <property type="term" value="P:regulation of Ras protein signal transduction"/>
    <property type="evidence" value="ECO:0007669"/>
    <property type="project" value="TreeGrafter"/>
</dbReference>